<protein>
    <submittedName>
        <fullName evidence="2">DUF3619 family protein</fullName>
    </submittedName>
</protein>
<gene>
    <name evidence="3" type="ORF">NB645_09195</name>
    <name evidence="2" type="ORF">NB646_10330</name>
</gene>
<keyword evidence="1" id="KW-0812">Transmembrane</keyword>
<reference evidence="3" key="1">
    <citation type="journal article" date="2022" name="Front. Microbiol.">
        <title>New perspectives on an old grouping: The genomic and phenotypic variability of Oxalobacter formigenes and the implications for calcium oxalate stone prevention.</title>
        <authorList>
            <person name="Chmiel J.A."/>
            <person name="Carr C."/>
            <person name="Stuivenberg G.A."/>
            <person name="Venema R."/>
            <person name="Chanyi R.M."/>
            <person name="Al K.F."/>
            <person name="Giguere D."/>
            <person name="Say H."/>
            <person name="Akouris P.P."/>
            <person name="Dominguez Romero S.A."/>
            <person name="Kwong A."/>
            <person name="Tai V."/>
            <person name="Koval S.F."/>
            <person name="Razvi H."/>
            <person name="Bjazevic J."/>
            <person name="Burton J.P."/>
        </authorList>
    </citation>
    <scope>NUCLEOTIDE SEQUENCE</scope>
    <source>
        <strain evidence="3">HOxNP-1</strain>
    </source>
</reference>
<evidence type="ECO:0000313" key="2">
    <source>
        <dbReference type="EMBL" id="WAV91177.1"/>
    </source>
</evidence>
<proteinExistence type="predicted"/>
<accession>A0A9E9NZV3</accession>
<dbReference type="Proteomes" id="UP001164794">
    <property type="component" value="Chromosome"/>
</dbReference>
<keyword evidence="1" id="KW-1133">Transmembrane helix</keyword>
<organism evidence="2">
    <name type="scientific">Oxalobacter aliiformigenes</name>
    <dbReference type="NCBI Taxonomy" id="2946593"/>
    <lineage>
        <taxon>Bacteria</taxon>
        <taxon>Pseudomonadati</taxon>
        <taxon>Pseudomonadota</taxon>
        <taxon>Betaproteobacteria</taxon>
        <taxon>Burkholderiales</taxon>
        <taxon>Oxalobacteraceae</taxon>
        <taxon>Oxalobacter</taxon>
    </lineage>
</organism>
<feature type="transmembrane region" description="Helical" evidence="1">
    <location>
        <begin position="68"/>
        <end position="89"/>
    </location>
</feature>
<dbReference type="EMBL" id="CP098248">
    <property type="protein sequence ID" value="WAV96962.1"/>
    <property type="molecule type" value="Genomic_DNA"/>
</dbReference>
<keyword evidence="1" id="KW-0472">Membrane</keyword>
<dbReference type="EMBL" id="CP098251">
    <property type="protein sequence ID" value="WAV91177.1"/>
    <property type="molecule type" value="Genomic_DNA"/>
</dbReference>
<dbReference type="InterPro" id="IPR022064">
    <property type="entry name" value="DUF3619"/>
</dbReference>
<dbReference type="AlphaFoldDB" id="A0A9E9NZV3"/>
<evidence type="ECO:0000256" key="1">
    <source>
        <dbReference type="SAM" id="Phobius"/>
    </source>
</evidence>
<sequence length="134" mass="14861">MNEENFAYKVRHALNEKLEEMPESITQRLEQARRLAVSRKKKSAPVYISVFQQVFAGTGSYLSGSMSWMGKLGMTLPVLALAIGMAGIFHHEQQRQIREIADIDIAVLSDELPPSAYADSGFRAFVADRATTGV</sequence>
<dbReference type="Proteomes" id="UP001164819">
    <property type="component" value="Chromosome"/>
</dbReference>
<name>A0A9E9NZV3_9BURK</name>
<dbReference type="Pfam" id="PF12279">
    <property type="entry name" value="DUF3619"/>
    <property type="match status" value="1"/>
</dbReference>
<feature type="transmembrane region" description="Helical" evidence="1">
    <location>
        <begin position="44"/>
        <end position="62"/>
    </location>
</feature>
<reference evidence="2" key="2">
    <citation type="journal article" date="2022" name="Front. Microbiol.">
        <title>New perspectives on an old grouping: The genomic and phenotypic variability of Oxalobacter formigenes and the implications for calcium oxalate stone prevention.</title>
        <authorList>
            <person name="Chmiel J.A."/>
            <person name="Carr C."/>
            <person name="Stuivenberg G.A."/>
            <person name="Venema R."/>
            <person name="Chanyi R.M."/>
            <person name="Al K.F."/>
            <person name="Giguere D."/>
            <person name="Say H."/>
            <person name="Akouris P.P."/>
            <person name="Dominguez Romero S.A."/>
            <person name="Kwong A."/>
            <person name="Tai V."/>
            <person name="Koval S.F."/>
            <person name="Razvi H."/>
            <person name="Bjazevic J."/>
            <person name="Burton J.P."/>
        </authorList>
    </citation>
    <scope>NUCLEOTIDE SEQUENCE</scope>
    <source>
        <strain evidence="2">OxK</strain>
    </source>
</reference>
<keyword evidence="4" id="KW-1185">Reference proteome</keyword>
<evidence type="ECO:0000313" key="4">
    <source>
        <dbReference type="Proteomes" id="UP001164794"/>
    </source>
</evidence>
<dbReference type="RefSeq" id="WP_269264440.1">
    <property type="nucleotide sequence ID" value="NZ_CP098248.1"/>
</dbReference>
<evidence type="ECO:0000313" key="3">
    <source>
        <dbReference type="EMBL" id="WAV96962.1"/>
    </source>
</evidence>